<dbReference type="AlphaFoldDB" id="A0A172ZDT9"/>
<keyword evidence="9" id="KW-1185">Reference proteome</keyword>
<evidence type="ECO:0000259" key="7">
    <source>
        <dbReference type="Pfam" id="PF01120"/>
    </source>
</evidence>
<dbReference type="SUPFAM" id="SSF51445">
    <property type="entry name" value="(Trans)glycosidases"/>
    <property type="match status" value="1"/>
</dbReference>
<comment type="similarity">
    <text evidence="2">Belongs to the glycosyl hydrolase 29 family.</text>
</comment>
<protein>
    <recommendedName>
        <fullName evidence="3">alpha-L-fucosidase</fullName>
        <ecNumber evidence="3">3.2.1.51</ecNumber>
    </recommendedName>
</protein>
<keyword evidence="5" id="KW-0378">Hydrolase</keyword>
<keyword evidence="6" id="KW-0326">Glycosidase</keyword>
<feature type="domain" description="Glycoside hydrolase family 29 N-terminal" evidence="7">
    <location>
        <begin position="9"/>
        <end position="324"/>
    </location>
</feature>
<evidence type="ECO:0000313" key="9">
    <source>
        <dbReference type="Proteomes" id="UP000078148"/>
    </source>
</evidence>
<dbReference type="SMART" id="SM00812">
    <property type="entry name" value="Alpha_L_fucos"/>
    <property type="match status" value="1"/>
</dbReference>
<dbReference type="GO" id="GO:0006004">
    <property type="term" value="P:fucose metabolic process"/>
    <property type="evidence" value="ECO:0007669"/>
    <property type="project" value="InterPro"/>
</dbReference>
<dbReference type="STRING" id="1616788.AR543_07310"/>
<dbReference type="RefSeq" id="WP_060533136.1">
    <property type="nucleotide sequence ID" value="NZ_CP013023.1"/>
</dbReference>
<dbReference type="OrthoDB" id="107551at2"/>
<evidence type="ECO:0000256" key="1">
    <source>
        <dbReference type="ARBA" id="ARBA00004071"/>
    </source>
</evidence>
<dbReference type="PANTHER" id="PTHR10030:SF37">
    <property type="entry name" value="ALPHA-L-FUCOSIDASE-RELATED"/>
    <property type="match status" value="1"/>
</dbReference>
<evidence type="ECO:0000256" key="5">
    <source>
        <dbReference type="ARBA" id="ARBA00022801"/>
    </source>
</evidence>
<evidence type="ECO:0000256" key="2">
    <source>
        <dbReference type="ARBA" id="ARBA00007951"/>
    </source>
</evidence>
<name>A0A172ZDT9_9BACL</name>
<dbReference type="PANTHER" id="PTHR10030">
    <property type="entry name" value="ALPHA-L-FUCOSIDASE"/>
    <property type="match status" value="1"/>
</dbReference>
<dbReference type="GO" id="GO:0005764">
    <property type="term" value="C:lysosome"/>
    <property type="evidence" value="ECO:0007669"/>
    <property type="project" value="TreeGrafter"/>
</dbReference>
<dbReference type="InterPro" id="IPR000933">
    <property type="entry name" value="Glyco_hydro_29"/>
</dbReference>
<evidence type="ECO:0000256" key="4">
    <source>
        <dbReference type="ARBA" id="ARBA00022729"/>
    </source>
</evidence>
<dbReference type="InterPro" id="IPR016286">
    <property type="entry name" value="FUC_metazoa-typ"/>
</dbReference>
<evidence type="ECO:0000256" key="6">
    <source>
        <dbReference type="ARBA" id="ARBA00023295"/>
    </source>
</evidence>
<dbReference type="GO" id="GO:0016139">
    <property type="term" value="P:glycoside catabolic process"/>
    <property type="evidence" value="ECO:0007669"/>
    <property type="project" value="TreeGrafter"/>
</dbReference>
<proteinExistence type="inferred from homology"/>
<dbReference type="GO" id="GO:0004560">
    <property type="term" value="F:alpha-L-fucosidase activity"/>
    <property type="evidence" value="ECO:0007669"/>
    <property type="project" value="InterPro"/>
</dbReference>
<gene>
    <name evidence="8" type="ORF">AR543_07310</name>
</gene>
<dbReference type="Pfam" id="PF01120">
    <property type="entry name" value="Alpha_L_fucos"/>
    <property type="match status" value="1"/>
</dbReference>
<dbReference type="EC" id="3.2.1.51" evidence="3"/>
<reference evidence="8 9" key="2">
    <citation type="journal article" date="2016" name="Int. J. Syst. Evol. Microbiol.">
        <title>Paenibacillus bovis sp. nov., isolated from raw yak (Bos grunniens) milk.</title>
        <authorList>
            <person name="Gao C."/>
            <person name="Han J."/>
            <person name="Liu Z."/>
            <person name="Xu X."/>
            <person name="Hang F."/>
            <person name="Wu Z."/>
        </authorList>
    </citation>
    <scope>NUCLEOTIDE SEQUENCE [LARGE SCALE GENOMIC DNA]</scope>
    <source>
        <strain evidence="8 9">BD3526</strain>
    </source>
</reference>
<dbReference type="InterPro" id="IPR057739">
    <property type="entry name" value="Glyco_hydro_29_N"/>
</dbReference>
<sequence length="454" mass="51878">MNTGHDNNSRHDRSASAKWFTDSRYGLFIHFGPYAQYGRGEQVLFREHLDHQEYAQQACSWNPEHFNATLWAQTARKAGMKYACLTTRHHDGFCLWDSQYTDYSTAAQACGRDLVREFVEAFRAEGLYVGLYYSWMDWRIPAFFDGPEKDPDGWQAMKEYMHNQVEELLTRYGQIDHFFFDGVWPRTAEELGSIELVRRMKELQPGILVNNRLGPSEGTRTYADGGAGAGDSEVLGDFGTPEHQIVPDPNRLWESNQVTTWRLWGYAAGERWRSADMLLDMLCECAEKGGNLLLNVGPQPDGQLPPEFVQRALEIGAWLEVHGEAIYGADGGDLIEFVTRGRQTTSGNHLYLIIRFWDGKPVLRLADLISRVTRVTLLTTGQELEFEQQDQVLWIKGLPKERPTALFPVIWVECDGVPKSNIWGQQRLWQGDPSRIADWARTRGSSVYADGEKR</sequence>
<evidence type="ECO:0000313" key="8">
    <source>
        <dbReference type="EMBL" id="ANF95831.1"/>
    </source>
</evidence>
<dbReference type="PRINTS" id="PR00741">
    <property type="entry name" value="GLHYDRLASE29"/>
</dbReference>
<comment type="function">
    <text evidence="1">Alpha-L-fucosidase is responsible for hydrolyzing the alpha-1,6-linked fucose joined to the reducing-end N-acetylglucosamine of the carbohydrate moieties of glycoproteins.</text>
</comment>
<organism evidence="8 9">
    <name type="scientific">Paenibacillus bovis</name>
    <dbReference type="NCBI Taxonomy" id="1616788"/>
    <lineage>
        <taxon>Bacteria</taxon>
        <taxon>Bacillati</taxon>
        <taxon>Bacillota</taxon>
        <taxon>Bacilli</taxon>
        <taxon>Bacillales</taxon>
        <taxon>Paenibacillaceae</taxon>
        <taxon>Paenibacillus</taxon>
    </lineage>
</organism>
<evidence type="ECO:0000256" key="3">
    <source>
        <dbReference type="ARBA" id="ARBA00012662"/>
    </source>
</evidence>
<dbReference type="KEGG" id="pbv:AR543_07310"/>
<dbReference type="PIRSF" id="PIRSF001092">
    <property type="entry name" value="Alpha-L-fucosidase"/>
    <property type="match status" value="1"/>
</dbReference>
<dbReference type="EMBL" id="CP013023">
    <property type="protein sequence ID" value="ANF95831.1"/>
    <property type="molecule type" value="Genomic_DNA"/>
</dbReference>
<reference evidence="9" key="1">
    <citation type="submission" date="2015-10" db="EMBL/GenBank/DDBJ databases">
        <title>Genome of Paenibacillus bovis sp. nov.</title>
        <authorList>
            <person name="Wu Z."/>
            <person name="Gao C."/>
            <person name="Liu Z."/>
            <person name="Zheng H."/>
        </authorList>
    </citation>
    <scope>NUCLEOTIDE SEQUENCE [LARGE SCALE GENOMIC DNA]</scope>
    <source>
        <strain evidence="9">BD3526</strain>
    </source>
</reference>
<dbReference type="InterPro" id="IPR017853">
    <property type="entry name" value="GH"/>
</dbReference>
<dbReference type="Gene3D" id="3.20.20.80">
    <property type="entry name" value="Glycosidases"/>
    <property type="match status" value="1"/>
</dbReference>
<accession>A0A172ZDT9</accession>
<keyword evidence="4" id="KW-0732">Signal</keyword>
<dbReference type="Proteomes" id="UP000078148">
    <property type="component" value="Chromosome"/>
</dbReference>